<dbReference type="SUPFAM" id="SSF49854">
    <property type="entry name" value="Spermadhesin, CUB domain"/>
    <property type="match status" value="1"/>
</dbReference>
<dbReference type="InterPro" id="IPR000859">
    <property type="entry name" value="CUB_dom"/>
</dbReference>
<evidence type="ECO:0000313" key="3">
    <source>
        <dbReference type="Proteomes" id="UP000887578"/>
    </source>
</evidence>
<dbReference type="Gene3D" id="2.60.120.290">
    <property type="entry name" value="Spermadhesin, CUB domain"/>
    <property type="match status" value="1"/>
</dbReference>
<evidence type="ECO:0000256" key="1">
    <source>
        <dbReference type="ARBA" id="ARBA00023157"/>
    </source>
</evidence>
<dbReference type="AlphaFoldDB" id="A0A914Q8Z4"/>
<keyword evidence="1" id="KW-1015">Disulfide bond</keyword>
<keyword evidence="3" id="KW-1185">Reference proteome</keyword>
<proteinExistence type="predicted"/>
<evidence type="ECO:0000313" key="4">
    <source>
        <dbReference type="WBParaSite" id="PDA_v2.g27580.t1"/>
    </source>
</evidence>
<name>A0A914Q8Z4_9BILA</name>
<evidence type="ECO:0000259" key="2">
    <source>
        <dbReference type="Pfam" id="PF00431"/>
    </source>
</evidence>
<sequence length="100" mass="11709">MFKFEQTDYDPPQWTAFEGIVYAYTPKNRCPFSDQITNLESNRVIPVSSSNYMNSDNRNSNCNWTFTINSNQTLKIVFKYLHVYNNAKLKLETDGYVADM</sequence>
<dbReference type="Pfam" id="PF00431">
    <property type="entry name" value="CUB"/>
    <property type="match status" value="1"/>
</dbReference>
<dbReference type="Proteomes" id="UP000887578">
    <property type="component" value="Unplaced"/>
</dbReference>
<protein>
    <submittedName>
        <fullName evidence="4">CUB domain-containing protein</fullName>
    </submittedName>
</protein>
<feature type="domain" description="CUB" evidence="2">
    <location>
        <begin position="47"/>
        <end position="88"/>
    </location>
</feature>
<reference evidence="4" key="1">
    <citation type="submission" date="2022-11" db="UniProtKB">
        <authorList>
            <consortium name="WormBaseParasite"/>
        </authorList>
    </citation>
    <scope>IDENTIFICATION</scope>
</reference>
<accession>A0A914Q8Z4</accession>
<dbReference type="WBParaSite" id="PDA_v2.g27580.t1">
    <property type="protein sequence ID" value="PDA_v2.g27580.t1"/>
    <property type="gene ID" value="PDA_v2.g27580"/>
</dbReference>
<dbReference type="InterPro" id="IPR035914">
    <property type="entry name" value="Sperma_CUB_dom_sf"/>
</dbReference>
<organism evidence="3 4">
    <name type="scientific">Panagrolaimus davidi</name>
    <dbReference type="NCBI Taxonomy" id="227884"/>
    <lineage>
        <taxon>Eukaryota</taxon>
        <taxon>Metazoa</taxon>
        <taxon>Ecdysozoa</taxon>
        <taxon>Nematoda</taxon>
        <taxon>Chromadorea</taxon>
        <taxon>Rhabditida</taxon>
        <taxon>Tylenchina</taxon>
        <taxon>Panagrolaimomorpha</taxon>
        <taxon>Panagrolaimoidea</taxon>
        <taxon>Panagrolaimidae</taxon>
        <taxon>Panagrolaimus</taxon>
    </lineage>
</organism>